<dbReference type="GO" id="GO:0006811">
    <property type="term" value="P:monoatomic ion transport"/>
    <property type="evidence" value="ECO:0007669"/>
    <property type="project" value="UniProtKB-KW"/>
</dbReference>
<evidence type="ECO:0000256" key="14">
    <source>
        <dbReference type="ARBA" id="ARBA00023288"/>
    </source>
</evidence>
<evidence type="ECO:0000256" key="3">
    <source>
        <dbReference type="ARBA" id="ARBA00022448"/>
    </source>
</evidence>
<dbReference type="GO" id="GO:0015288">
    <property type="term" value="F:porin activity"/>
    <property type="evidence" value="ECO:0007669"/>
    <property type="project" value="UniProtKB-KW"/>
</dbReference>
<evidence type="ECO:0000256" key="5">
    <source>
        <dbReference type="ARBA" id="ARBA00022597"/>
    </source>
</evidence>
<sequence length="273" mass="29942">MFLSRFKKFVLGLMALATIGLASSQAVAQTARSDYLLGPGDVLRIQVFQSQDLTVEARISESGVISYPLLGVVKLAGLSPQQAENLIATRLREGRFLQNPQVTLNVLQFRSQQVSVLGNVANPGRYPLETTGMRLSEILSVAGGVNETGSNNVLLMTTRNGRPQRLEIDLVEMFSTGDLSKDVVLQAGDTIFVNKAPNYYVYGQVQRPGQYVLDRGMTVAQAVAKGGGLTLRGTDRGIRLHRRVGDRNIQVLEPKLDDPIRPDDLIFVRESIF</sequence>
<dbReference type="Proteomes" id="UP000011021">
    <property type="component" value="Unassembled WGS sequence"/>
</dbReference>
<name>E7S0E1_9BURK</name>
<protein>
    <submittedName>
        <fullName evidence="19">Polysaccharide export protein EpsE</fullName>
    </submittedName>
</protein>
<keyword evidence="4" id="KW-1134">Transmembrane beta strand</keyword>
<dbReference type="InterPro" id="IPR017478">
    <property type="entry name" value="Polysacc_export_EpsE"/>
</dbReference>
<evidence type="ECO:0000259" key="17">
    <source>
        <dbReference type="Pfam" id="PF10531"/>
    </source>
</evidence>
<dbReference type="NCBIfam" id="TIGR03028">
    <property type="entry name" value="EpsE"/>
    <property type="match status" value="1"/>
</dbReference>
<dbReference type="RefSeq" id="WP_005674844.1">
    <property type="nucleotide sequence ID" value="NZ_CP146288.1"/>
</dbReference>
<evidence type="ECO:0000256" key="13">
    <source>
        <dbReference type="ARBA" id="ARBA00023237"/>
    </source>
</evidence>
<evidence type="ECO:0000313" key="19">
    <source>
        <dbReference type="EMBL" id="EFV94290.1"/>
    </source>
</evidence>
<evidence type="ECO:0000256" key="1">
    <source>
        <dbReference type="ARBA" id="ARBA00004571"/>
    </source>
</evidence>
<dbReference type="InterPro" id="IPR054765">
    <property type="entry name" value="SLBB_dom"/>
</dbReference>
<feature type="signal peptide" evidence="15">
    <location>
        <begin position="1"/>
        <end position="28"/>
    </location>
</feature>
<keyword evidence="8" id="KW-0625">Polysaccharide transport</keyword>
<keyword evidence="11" id="KW-0472">Membrane</keyword>
<keyword evidence="5" id="KW-0762">Sugar transport</keyword>
<keyword evidence="7 15" id="KW-0732">Signal</keyword>
<dbReference type="eggNOG" id="COG1596">
    <property type="taxonomic scope" value="Bacteria"/>
</dbReference>
<evidence type="ECO:0000256" key="11">
    <source>
        <dbReference type="ARBA" id="ARBA00023136"/>
    </source>
</evidence>
<dbReference type="PANTHER" id="PTHR33619">
    <property type="entry name" value="POLYSACCHARIDE EXPORT PROTEIN GFCE-RELATED"/>
    <property type="match status" value="1"/>
</dbReference>
<keyword evidence="12" id="KW-0564">Palmitate</keyword>
<dbReference type="EMBL" id="AEQP01000022">
    <property type="protein sequence ID" value="EFV94290.1"/>
    <property type="molecule type" value="Genomic_DNA"/>
</dbReference>
<comment type="subcellular location">
    <subcellularLocation>
        <location evidence="1">Cell outer membrane</location>
        <topology evidence="1">Multi-pass membrane protein</topology>
    </subcellularLocation>
</comment>
<dbReference type="Pfam" id="PF22461">
    <property type="entry name" value="SLBB_2"/>
    <property type="match status" value="1"/>
</dbReference>
<evidence type="ECO:0000256" key="7">
    <source>
        <dbReference type="ARBA" id="ARBA00022729"/>
    </source>
</evidence>
<dbReference type="GO" id="GO:0046930">
    <property type="term" value="C:pore complex"/>
    <property type="evidence" value="ECO:0007669"/>
    <property type="project" value="UniProtKB-KW"/>
</dbReference>
<keyword evidence="10" id="KW-0626">Porin</keyword>
<keyword evidence="9" id="KW-0406">Ion transport</keyword>
<dbReference type="STRING" id="887898.HMPREF0551_2405"/>
<evidence type="ECO:0000256" key="2">
    <source>
        <dbReference type="ARBA" id="ARBA00009450"/>
    </source>
</evidence>
<feature type="domain" description="SLBB" evidence="18">
    <location>
        <begin position="112"/>
        <end position="193"/>
    </location>
</feature>
<evidence type="ECO:0000313" key="20">
    <source>
        <dbReference type="Proteomes" id="UP000011021"/>
    </source>
</evidence>
<comment type="similarity">
    <text evidence="2">Belongs to the BexD/CtrA/VexA family.</text>
</comment>
<keyword evidence="14" id="KW-0449">Lipoprotein</keyword>
<dbReference type="InterPro" id="IPR003715">
    <property type="entry name" value="Poly_export_N"/>
</dbReference>
<dbReference type="PANTHER" id="PTHR33619:SF3">
    <property type="entry name" value="POLYSACCHARIDE EXPORT PROTEIN GFCE-RELATED"/>
    <property type="match status" value="1"/>
</dbReference>
<feature type="domain" description="Soluble ligand binding" evidence="17">
    <location>
        <begin position="199"/>
        <end position="251"/>
    </location>
</feature>
<feature type="domain" description="Polysaccharide export protein N-terminal" evidence="16">
    <location>
        <begin position="31"/>
        <end position="106"/>
    </location>
</feature>
<evidence type="ECO:0000256" key="10">
    <source>
        <dbReference type="ARBA" id="ARBA00023114"/>
    </source>
</evidence>
<dbReference type="GO" id="GO:0015159">
    <property type="term" value="F:polysaccharide transmembrane transporter activity"/>
    <property type="evidence" value="ECO:0007669"/>
    <property type="project" value="InterPro"/>
</dbReference>
<proteinExistence type="inferred from homology"/>
<evidence type="ECO:0000256" key="15">
    <source>
        <dbReference type="SAM" id="SignalP"/>
    </source>
</evidence>
<dbReference type="InterPro" id="IPR019554">
    <property type="entry name" value="Soluble_ligand-bd"/>
</dbReference>
<dbReference type="HOGENOM" id="CLU_038343_0_3_4"/>
<dbReference type="AlphaFoldDB" id="E7S0E1"/>
<dbReference type="Pfam" id="PF02563">
    <property type="entry name" value="Poly_export"/>
    <property type="match status" value="1"/>
</dbReference>
<keyword evidence="3" id="KW-0813">Transport</keyword>
<keyword evidence="13" id="KW-0998">Cell outer membrane</keyword>
<feature type="chain" id="PRO_5003224186" evidence="15">
    <location>
        <begin position="29"/>
        <end position="273"/>
    </location>
</feature>
<evidence type="ECO:0000256" key="8">
    <source>
        <dbReference type="ARBA" id="ARBA00023047"/>
    </source>
</evidence>
<dbReference type="GO" id="GO:0009279">
    <property type="term" value="C:cell outer membrane"/>
    <property type="evidence" value="ECO:0007669"/>
    <property type="project" value="UniProtKB-SubCell"/>
</dbReference>
<evidence type="ECO:0000259" key="18">
    <source>
        <dbReference type="Pfam" id="PF22461"/>
    </source>
</evidence>
<dbReference type="InterPro" id="IPR049712">
    <property type="entry name" value="Poly_export"/>
</dbReference>
<keyword evidence="20" id="KW-1185">Reference proteome</keyword>
<dbReference type="Gene3D" id="3.10.560.10">
    <property type="entry name" value="Outer membrane lipoprotein wza domain like"/>
    <property type="match status" value="2"/>
</dbReference>
<accession>E7S0E1</accession>
<reference evidence="19 20" key="1">
    <citation type="submission" date="2010-12" db="EMBL/GenBank/DDBJ databases">
        <authorList>
            <person name="Muzny D."/>
            <person name="Qin X."/>
            <person name="Deng J."/>
            <person name="Jiang H."/>
            <person name="Liu Y."/>
            <person name="Qu J."/>
            <person name="Song X.-Z."/>
            <person name="Zhang L."/>
            <person name="Thornton R."/>
            <person name="Coyle M."/>
            <person name="Francisco L."/>
            <person name="Jackson L."/>
            <person name="Javaid M."/>
            <person name="Korchina V."/>
            <person name="Kovar C."/>
            <person name="Mata R."/>
            <person name="Mathew T."/>
            <person name="Ngo R."/>
            <person name="Nguyen L."/>
            <person name="Nguyen N."/>
            <person name="Okwuonu G."/>
            <person name="Ongeri F."/>
            <person name="Pham C."/>
            <person name="Simmons D."/>
            <person name="Wilczek-Boney K."/>
            <person name="Hale W."/>
            <person name="Jakkamsetti A."/>
            <person name="Pham P."/>
            <person name="Ruth R."/>
            <person name="San Lucas F."/>
            <person name="Warren J."/>
            <person name="Zhang J."/>
            <person name="Zhao Z."/>
            <person name="Zhou C."/>
            <person name="Zhu D."/>
            <person name="Lee S."/>
            <person name="Bess C."/>
            <person name="Blankenburg K."/>
            <person name="Forbes L."/>
            <person name="Fu Q."/>
            <person name="Gubbala S."/>
            <person name="Hirani K."/>
            <person name="Jayaseelan J.C."/>
            <person name="Lara F."/>
            <person name="Munidasa M."/>
            <person name="Palculict T."/>
            <person name="Patil S."/>
            <person name="Pu L.-L."/>
            <person name="Saada N."/>
            <person name="Tang L."/>
            <person name="Weissenberger G."/>
            <person name="Zhu Y."/>
            <person name="Hemphill L."/>
            <person name="Shang Y."/>
            <person name="Youmans B."/>
            <person name="Ayvaz T."/>
            <person name="Ross M."/>
            <person name="Santibanez J."/>
            <person name="Aqrawi P."/>
            <person name="Gross S."/>
            <person name="Joshi V."/>
            <person name="Fowler G."/>
            <person name="Nazareth L."/>
            <person name="Reid J."/>
            <person name="Worley K."/>
            <person name="Petrosino J."/>
            <person name="Highlander S."/>
            <person name="Gibbs R."/>
        </authorList>
    </citation>
    <scope>NUCLEOTIDE SEQUENCE [LARGE SCALE GENOMIC DNA]</scope>
    <source>
        <strain evidence="19 20">ATCC 51599</strain>
    </source>
</reference>
<evidence type="ECO:0000256" key="9">
    <source>
        <dbReference type="ARBA" id="ARBA00023065"/>
    </source>
</evidence>
<evidence type="ECO:0000256" key="12">
    <source>
        <dbReference type="ARBA" id="ARBA00023139"/>
    </source>
</evidence>
<organism evidence="19 20">
    <name type="scientific">Lautropia mirabilis ATCC 51599</name>
    <dbReference type="NCBI Taxonomy" id="887898"/>
    <lineage>
        <taxon>Bacteria</taxon>
        <taxon>Pseudomonadati</taxon>
        <taxon>Pseudomonadota</taxon>
        <taxon>Betaproteobacteria</taxon>
        <taxon>Burkholderiales</taxon>
        <taxon>Burkholderiaceae</taxon>
        <taxon>Lautropia</taxon>
    </lineage>
</organism>
<dbReference type="Gene3D" id="3.30.1950.10">
    <property type="entry name" value="wza like domain"/>
    <property type="match status" value="1"/>
</dbReference>
<evidence type="ECO:0000259" key="16">
    <source>
        <dbReference type="Pfam" id="PF02563"/>
    </source>
</evidence>
<keyword evidence="6" id="KW-0812">Transmembrane</keyword>
<evidence type="ECO:0000256" key="4">
    <source>
        <dbReference type="ARBA" id="ARBA00022452"/>
    </source>
</evidence>
<evidence type="ECO:0000256" key="6">
    <source>
        <dbReference type="ARBA" id="ARBA00022692"/>
    </source>
</evidence>
<gene>
    <name evidence="19" type="primary">epsE</name>
    <name evidence="19" type="ORF">HMPREF0551_2405</name>
</gene>
<dbReference type="Pfam" id="PF10531">
    <property type="entry name" value="SLBB"/>
    <property type="match status" value="1"/>
</dbReference>
<comment type="caution">
    <text evidence="19">The sequence shown here is derived from an EMBL/GenBank/DDBJ whole genome shotgun (WGS) entry which is preliminary data.</text>
</comment>